<dbReference type="Proteomes" id="UP000635606">
    <property type="component" value="Unassembled WGS sequence"/>
</dbReference>
<organism evidence="2 3">
    <name type="scientific">Virgisporangium ochraceum</name>
    <dbReference type="NCBI Taxonomy" id="65505"/>
    <lineage>
        <taxon>Bacteria</taxon>
        <taxon>Bacillati</taxon>
        <taxon>Actinomycetota</taxon>
        <taxon>Actinomycetes</taxon>
        <taxon>Micromonosporales</taxon>
        <taxon>Micromonosporaceae</taxon>
        <taxon>Virgisporangium</taxon>
    </lineage>
</organism>
<proteinExistence type="predicted"/>
<protein>
    <recommendedName>
        <fullName evidence="4">OsmC family protein</fullName>
    </recommendedName>
</protein>
<evidence type="ECO:0000313" key="3">
    <source>
        <dbReference type="Proteomes" id="UP000635606"/>
    </source>
</evidence>
<evidence type="ECO:0000313" key="2">
    <source>
        <dbReference type="EMBL" id="GIJ70709.1"/>
    </source>
</evidence>
<evidence type="ECO:0008006" key="4">
    <source>
        <dbReference type="Google" id="ProtNLM"/>
    </source>
</evidence>
<feature type="compositionally biased region" description="Basic and acidic residues" evidence="1">
    <location>
        <begin position="22"/>
        <end position="35"/>
    </location>
</feature>
<dbReference type="InterPro" id="IPR003718">
    <property type="entry name" value="OsmC/Ohr_fam"/>
</dbReference>
<dbReference type="SUPFAM" id="SSF82784">
    <property type="entry name" value="OsmC-like"/>
    <property type="match status" value="1"/>
</dbReference>
<reference evidence="2" key="1">
    <citation type="submission" date="2021-01" db="EMBL/GenBank/DDBJ databases">
        <title>Whole genome shotgun sequence of Virgisporangium ochraceum NBRC 16418.</title>
        <authorList>
            <person name="Komaki H."/>
            <person name="Tamura T."/>
        </authorList>
    </citation>
    <scope>NUCLEOTIDE SEQUENCE</scope>
    <source>
        <strain evidence="2">NBRC 16418</strain>
    </source>
</reference>
<gene>
    <name evidence="2" type="ORF">Voc01_056260</name>
</gene>
<dbReference type="InterPro" id="IPR036102">
    <property type="entry name" value="OsmC/Ohrsf"/>
</dbReference>
<dbReference type="EMBL" id="BOPH01000082">
    <property type="protein sequence ID" value="GIJ70709.1"/>
    <property type="molecule type" value="Genomic_DNA"/>
</dbReference>
<accession>A0A8J3ZVH1</accession>
<comment type="caution">
    <text evidence="2">The sequence shown here is derived from an EMBL/GenBank/DDBJ whole genome shotgun (WGS) entry which is preliminary data.</text>
</comment>
<feature type="region of interest" description="Disordered" evidence="1">
    <location>
        <begin position="22"/>
        <end position="51"/>
    </location>
</feature>
<dbReference type="Pfam" id="PF02566">
    <property type="entry name" value="OsmC"/>
    <property type="match status" value="1"/>
</dbReference>
<dbReference type="AlphaFoldDB" id="A0A8J3ZVH1"/>
<evidence type="ECO:0000256" key="1">
    <source>
        <dbReference type="SAM" id="MobiDB-lite"/>
    </source>
</evidence>
<keyword evidence="3" id="KW-1185">Reference proteome</keyword>
<dbReference type="RefSeq" id="WP_203930605.1">
    <property type="nucleotide sequence ID" value="NZ_BOPH01000082.1"/>
</dbReference>
<dbReference type="Gene3D" id="3.30.300.20">
    <property type="match status" value="1"/>
</dbReference>
<sequence>MEMRNQDRRYFRVDLHHQDRYRFRSQASEDGRQHGESYLSDEPDPVGEAAAPATPALLGSAIAHCLSASLLETLRHAHLPVDDFRSEVVAVVAPNSQGLPRIDHVDVVLRPVLMERSGRTRRCEEVFEKHCTVTSSVRDGIDVRVRVEWEYTDTPTPAGSVAGPERVVAARD</sequence>
<dbReference type="InterPro" id="IPR015946">
    <property type="entry name" value="KH_dom-like_a/b"/>
</dbReference>
<name>A0A8J3ZVH1_9ACTN</name>